<dbReference type="PANTHER" id="PTHR30146">
    <property type="entry name" value="LACI-RELATED TRANSCRIPTIONAL REPRESSOR"/>
    <property type="match status" value="1"/>
</dbReference>
<evidence type="ECO:0000256" key="3">
    <source>
        <dbReference type="ARBA" id="ARBA00023163"/>
    </source>
</evidence>
<dbReference type="RefSeq" id="WP_121370046.1">
    <property type="nucleotide sequence ID" value="NZ_RBKS01000001.1"/>
</dbReference>
<sequence length="341" mass="35793">MADRPRATRRATIYDVAARAGVSKSLVSLVLQNSPKVSAERRQAVEAAMVELDYRPSRAATALAGSRSRTIGVVIDDFRNLWFVDLLDGLREVLGPAGLTLTVADLAGESASSEADPGRAVIDGFVASAVDALVVACEPTPALLRPQGFPVVVAGNRSATPPDAAVVSSDDSAGAEIAVRHLLDLGHRRIAHLTGGGGASALRLAAYERVLHDVGLTPHVASGFGRTNEPDGYEAARRILREAPDTTALFAGNDTMALGALAAIREAGLDVPAGMSLMGFDNSPIADARILRLTTVDSENREVGRRAAQTVVDRLAGARVHRRQLVSPRLVLRDSTAPPRG</sequence>
<dbReference type="Proteomes" id="UP000280008">
    <property type="component" value="Unassembled WGS sequence"/>
</dbReference>
<dbReference type="SMART" id="SM00354">
    <property type="entry name" value="HTH_LACI"/>
    <property type="match status" value="1"/>
</dbReference>
<dbReference type="GO" id="GO:0003700">
    <property type="term" value="F:DNA-binding transcription factor activity"/>
    <property type="evidence" value="ECO:0007669"/>
    <property type="project" value="TreeGrafter"/>
</dbReference>
<keyword evidence="1" id="KW-0805">Transcription regulation</keyword>
<feature type="domain" description="HTH lacI-type" evidence="4">
    <location>
        <begin position="11"/>
        <end position="65"/>
    </location>
</feature>
<dbReference type="Gene3D" id="3.40.50.2300">
    <property type="match status" value="2"/>
</dbReference>
<dbReference type="InterPro" id="IPR028082">
    <property type="entry name" value="Peripla_BP_I"/>
</dbReference>
<dbReference type="PANTHER" id="PTHR30146:SF109">
    <property type="entry name" value="HTH-TYPE TRANSCRIPTIONAL REGULATOR GALS"/>
    <property type="match status" value="1"/>
</dbReference>
<dbReference type="AlphaFoldDB" id="A0A495IGY1"/>
<name>A0A495IGY1_9MICO</name>
<dbReference type="EMBL" id="RBKS01000001">
    <property type="protein sequence ID" value="RKR75224.1"/>
    <property type="molecule type" value="Genomic_DNA"/>
</dbReference>
<evidence type="ECO:0000313" key="5">
    <source>
        <dbReference type="EMBL" id="RKR75224.1"/>
    </source>
</evidence>
<dbReference type="PROSITE" id="PS50932">
    <property type="entry name" value="HTH_LACI_2"/>
    <property type="match status" value="1"/>
</dbReference>
<proteinExistence type="predicted"/>
<dbReference type="SUPFAM" id="SSF47413">
    <property type="entry name" value="lambda repressor-like DNA-binding domains"/>
    <property type="match status" value="1"/>
</dbReference>
<protein>
    <submittedName>
        <fullName evidence="5">LacI family transcriptional regulator</fullName>
    </submittedName>
</protein>
<dbReference type="InterPro" id="IPR010982">
    <property type="entry name" value="Lambda_DNA-bd_dom_sf"/>
</dbReference>
<keyword evidence="6" id="KW-1185">Reference proteome</keyword>
<evidence type="ECO:0000256" key="1">
    <source>
        <dbReference type="ARBA" id="ARBA00023015"/>
    </source>
</evidence>
<dbReference type="Pfam" id="PF00356">
    <property type="entry name" value="LacI"/>
    <property type="match status" value="1"/>
</dbReference>
<dbReference type="GO" id="GO:0000976">
    <property type="term" value="F:transcription cis-regulatory region binding"/>
    <property type="evidence" value="ECO:0007669"/>
    <property type="project" value="TreeGrafter"/>
</dbReference>
<dbReference type="CDD" id="cd01392">
    <property type="entry name" value="HTH_LacI"/>
    <property type="match status" value="1"/>
</dbReference>
<dbReference type="Gene3D" id="1.10.260.40">
    <property type="entry name" value="lambda repressor-like DNA-binding domains"/>
    <property type="match status" value="1"/>
</dbReference>
<dbReference type="SUPFAM" id="SSF53822">
    <property type="entry name" value="Periplasmic binding protein-like I"/>
    <property type="match status" value="1"/>
</dbReference>
<keyword evidence="2" id="KW-0238">DNA-binding</keyword>
<reference evidence="5 6" key="1">
    <citation type="submission" date="2018-10" db="EMBL/GenBank/DDBJ databases">
        <title>Sequencing the genomes of 1000 actinobacteria strains.</title>
        <authorList>
            <person name="Klenk H.-P."/>
        </authorList>
    </citation>
    <scope>NUCLEOTIDE SEQUENCE [LARGE SCALE GENOMIC DNA]</scope>
    <source>
        <strain evidence="5 6">DSM 17894</strain>
    </source>
</reference>
<keyword evidence="3" id="KW-0804">Transcription</keyword>
<evidence type="ECO:0000256" key="2">
    <source>
        <dbReference type="ARBA" id="ARBA00023125"/>
    </source>
</evidence>
<dbReference type="InterPro" id="IPR046335">
    <property type="entry name" value="LacI/GalR-like_sensor"/>
</dbReference>
<evidence type="ECO:0000259" key="4">
    <source>
        <dbReference type="PROSITE" id="PS50932"/>
    </source>
</evidence>
<dbReference type="InterPro" id="IPR000843">
    <property type="entry name" value="HTH_LacI"/>
</dbReference>
<evidence type="ECO:0000313" key="6">
    <source>
        <dbReference type="Proteomes" id="UP000280008"/>
    </source>
</evidence>
<accession>A0A495IGY1</accession>
<dbReference type="Pfam" id="PF13377">
    <property type="entry name" value="Peripla_BP_3"/>
    <property type="match status" value="1"/>
</dbReference>
<dbReference type="CDD" id="cd06267">
    <property type="entry name" value="PBP1_LacI_sugar_binding-like"/>
    <property type="match status" value="1"/>
</dbReference>
<dbReference type="OrthoDB" id="3467214at2"/>
<organism evidence="5 6">
    <name type="scientific">Frondihabitans australicus</name>
    <dbReference type="NCBI Taxonomy" id="386892"/>
    <lineage>
        <taxon>Bacteria</taxon>
        <taxon>Bacillati</taxon>
        <taxon>Actinomycetota</taxon>
        <taxon>Actinomycetes</taxon>
        <taxon>Micrococcales</taxon>
        <taxon>Microbacteriaceae</taxon>
        <taxon>Frondihabitans</taxon>
    </lineage>
</organism>
<gene>
    <name evidence="5" type="ORF">C8E83_2362</name>
</gene>
<comment type="caution">
    <text evidence="5">The sequence shown here is derived from an EMBL/GenBank/DDBJ whole genome shotgun (WGS) entry which is preliminary data.</text>
</comment>